<evidence type="ECO:0000256" key="3">
    <source>
        <dbReference type="ARBA" id="ARBA00022630"/>
    </source>
</evidence>
<feature type="compositionally biased region" description="Polar residues" evidence="8">
    <location>
        <begin position="46"/>
        <end position="58"/>
    </location>
</feature>
<dbReference type="InterPro" id="IPR001834">
    <property type="entry name" value="CBR-like"/>
</dbReference>
<dbReference type="PANTHER" id="PTHR19370:SF184">
    <property type="entry name" value="NADH-CYTOCHROME B5 REDUCTASE-LIKE"/>
    <property type="match status" value="1"/>
</dbReference>
<sequence length="661" mass="75309">MTNLAVAQWLQEIAAAKAKAQAKATPSPPNNNTSQDDVSPGREQGHSNTNTNKTTCGISNNGSDHSTSNTTNTTTRSKTTTTTCSTSSCPQHGIITSYNLKNRKKQLQLILPPEPIKPGPGECCGNDCDPCVNTIYWEDLAGYKDRVKKLEAEYEAACKALESGEETQEKESANLSAITREIIKEEEEEEEEEKEALEQEGLSIRSYKPFKILQKRYLTENALLVICDVPYPKPMKTLGGPSQYRQDIITKALFHILIRFKGEDQYLTKAFTPVDLSSRSSRSNNDNSSNNNNNNNNNSNNSVNVALGDKMAFLVKLYPSPHATSDMFRQLQEYNYLEDRIVEDAGEEEEEKGVLYLRGPIQTAKDQERNRDLALKKLDEELKDKSIGNRNKSIINDDSRPRERRKKERIVMIAAGSGITPMYQVLRVIHHYNNNHNHHHRQQRQQQQQQQQQQHQSDKREAFERIVSQELDLVYCNRTSSEIWLRQELQEICLTGQVHDDNDHDHDNKNNSAALTQPIEMHSASSSKESQESRRKVLTRKMRIHHVLSSSCTDHDQDLDGEKECRHHQGCSRHHQCERVNIGGRITLDLLRETLRGNIMSASDVGRVNTDSIQHSSFLEEEEEYLWILVCGPPLFNTDVSKMLDQLGYKNSDRCEIHILE</sequence>
<comment type="caution">
    <text evidence="11">The sequence shown here is derived from an EMBL/GenBank/DDBJ whole genome shotgun (WGS) entry which is preliminary data.</text>
</comment>
<dbReference type="Pfam" id="PF09791">
    <property type="entry name" value="Oxidored-like"/>
    <property type="match status" value="1"/>
</dbReference>
<dbReference type="GO" id="GO:0016491">
    <property type="term" value="F:oxidoreductase activity"/>
    <property type="evidence" value="ECO:0007669"/>
    <property type="project" value="UniProtKB-KW"/>
</dbReference>
<feature type="compositionally biased region" description="Low complexity" evidence="8">
    <location>
        <begin position="444"/>
        <end position="455"/>
    </location>
</feature>
<keyword evidence="12" id="KW-1185">Reference proteome</keyword>
<dbReference type="OrthoDB" id="432685at2759"/>
<keyword evidence="4 6" id="KW-0274">FAD</keyword>
<keyword evidence="5" id="KW-0560">Oxidoreductase</keyword>
<proteinExistence type="inferred from homology"/>
<dbReference type="AlphaFoldDB" id="A0A9P6SQ53"/>
<dbReference type="InterPro" id="IPR039261">
    <property type="entry name" value="FNR_nucleotide-bd"/>
</dbReference>
<keyword evidence="7" id="KW-0175">Coiled coil</keyword>
<reference evidence="11" key="1">
    <citation type="journal article" date="2020" name="Fungal Divers.">
        <title>Resolving the Mortierellaceae phylogeny through synthesis of multi-gene phylogenetics and phylogenomics.</title>
        <authorList>
            <person name="Vandepol N."/>
            <person name="Liber J."/>
            <person name="Desiro A."/>
            <person name="Na H."/>
            <person name="Kennedy M."/>
            <person name="Barry K."/>
            <person name="Grigoriev I.V."/>
            <person name="Miller A.N."/>
            <person name="O'Donnell K."/>
            <person name="Stajich J.E."/>
            <person name="Bonito G."/>
        </authorList>
    </citation>
    <scope>NUCLEOTIDE SEQUENCE</scope>
    <source>
        <strain evidence="11">MES-2147</strain>
    </source>
</reference>
<evidence type="ECO:0000313" key="12">
    <source>
        <dbReference type="Proteomes" id="UP000749646"/>
    </source>
</evidence>
<dbReference type="PANTHER" id="PTHR19370">
    <property type="entry name" value="NADH-CYTOCHROME B5 REDUCTASE"/>
    <property type="match status" value="1"/>
</dbReference>
<evidence type="ECO:0000256" key="8">
    <source>
        <dbReference type="SAM" id="MobiDB-lite"/>
    </source>
</evidence>
<evidence type="ECO:0000256" key="1">
    <source>
        <dbReference type="ARBA" id="ARBA00001974"/>
    </source>
</evidence>
<comment type="cofactor">
    <cofactor evidence="1 6">
        <name>FAD</name>
        <dbReference type="ChEBI" id="CHEBI:57692"/>
    </cofactor>
</comment>
<evidence type="ECO:0000256" key="4">
    <source>
        <dbReference type="ARBA" id="ARBA00022827"/>
    </source>
</evidence>
<dbReference type="SUPFAM" id="SSF52343">
    <property type="entry name" value="Ferredoxin reductase-like, C-terminal NADP-linked domain"/>
    <property type="match status" value="1"/>
</dbReference>
<protein>
    <submittedName>
        <fullName evidence="11">Uncharacterized protein</fullName>
    </submittedName>
</protein>
<dbReference type="Proteomes" id="UP000749646">
    <property type="component" value="Unassembled WGS sequence"/>
</dbReference>
<comment type="similarity">
    <text evidence="2">Belongs to the flavoprotein pyridine nucleotide cytochrome reductase family.</text>
</comment>
<evidence type="ECO:0000256" key="2">
    <source>
        <dbReference type="ARBA" id="ARBA00006105"/>
    </source>
</evidence>
<dbReference type="Gene3D" id="3.40.50.80">
    <property type="entry name" value="Nucleotide-binding domain of ferredoxin-NADP reductase (FNR) module"/>
    <property type="match status" value="1"/>
</dbReference>
<evidence type="ECO:0000259" key="10">
    <source>
        <dbReference type="Pfam" id="PF09791"/>
    </source>
</evidence>
<dbReference type="Pfam" id="PF00175">
    <property type="entry name" value="NAD_binding_1"/>
    <property type="match status" value="1"/>
</dbReference>
<feature type="compositionally biased region" description="Low complexity" evidence="8">
    <location>
        <begin position="277"/>
        <end position="303"/>
    </location>
</feature>
<dbReference type="InterPro" id="IPR019180">
    <property type="entry name" value="Oxidoreductase-like_N"/>
</dbReference>
<feature type="region of interest" description="Disordered" evidence="8">
    <location>
        <begin position="19"/>
        <end position="88"/>
    </location>
</feature>
<feature type="compositionally biased region" description="Low complexity" evidence="8">
    <location>
        <begin position="59"/>
        <end position="88"/>
    </location>
</feature>
<dbReference type="EMBL" id="JAAAHW010003210">
    <property type="protein sequence ID" value="KAF9986766.1"/>
    <property type="molecule type" value="Genomic_DNA"/>
</dbReference>
<feature type="coiled-coil region" evidence="7">
    <location>
        <begin position="140"/>
        <end position="203"/>
    </location>
</feature>
<keyword evidence="3 6" id="KW-0285">Flavoprotein</keyword>
<evidence type="ECO:0000259" key="9">
    <source>
        <dbReference type="Pfam" id="PF00175"/>
    </source>
</evidence>
<evidence type="ECO:0000256" key="5">
    <source>
        <dbReference type="ARBA" id="ARBA00023002"/>
    </source>
</evidence>
<feature type="domain" description="Oxidoreductase-like" evidence="10">
    <location>
        <begin position="111"/>
        <end position="151"/>
    </location>
</feature>
<feature type="region of interest" description="Disordered" evidence="8">
    <location>
        <begin position="275"/>
        <end position="303"/>
    </location>
</feature>
<dbReference type="InterPro" id="IPR001433">
    <property type="entry name" value="OxRdtase_FAD/NAD-bd"/>
</dbReference>
<evidence type="ECO:0000313" key="11">
    <source>
        <dbReference type="EMBL" id="KAF9986766.1"/>
    </source>
</evidence>
<feature type="binding site" evidence="6">
    <location>
        <position position="420"/>
    </location>
    <ligand>
        <name>FAD</name>
        <dbReference type="ChEBI" id="CHEBI:57692"/>
    </ligand>
</feature>
<organism evidence="11 12">
    <name type="scientific">Modicella reniformis</name>
    <dbReference type="NCBI Taxonomy" id="1440133"/>
    <lineage>
        <taxon>Eukaryota</taxon>
        <taxon>Fungi</taxon>
        <taxon>Fungi incertae sedis</taxon>
        <taxon>Mucoromycota</taxon>
        <taxon>Mortierellomycotina</taxon>
        <taxon>Mortierellomycetes</taxon>
        <taxon>Mortierellales</taxon>
        <taxon>Mortierellaceae</taxon>
        <taxon>Modicella</taxon>
    </lineage>
</organism>
<evidence type="ECO:0000256" key="7">
    <source>
        <dbReference type="SAM" id="Coils"/>
    </source>
</evidence>
<evidence type="ECO:0000256" key="6">
    <source>
        <dbReference type="PIRSR" id="PIRSR601834-1"/>
    </source>
</evidence>
<feature type="region of interest" description="Disordered" evidence="8">
    <location>
        <begin position="436"/>
        <end position="461"/>
    </location>
</feature>
<gene>
    <name evidence="11" type="ORF">BGZ65_006310</name>
</gene>
<name>A0A9P6SQ53_9FUNG</name>
<feature type="domain" description="Oxidoreductase FAD/NAD(P)-binding" evidence="9">
    <location>
        <begin position="412"/>
        <end position="492"/>
    </location>
</feature>
<accession>A0A9P6SQ53</accession>